<name>A0ACB8W8I4_9TELE</name>
<dbReference type="EMBL" id="CM041543">
    <property type="protein sequence ID" value="KAI3364041.1"/>
    <property type="molecule type" value="Genomic_DNA"/>
</dbReference>
<accession>A0ACB8W8I4</accession>
<gene>
    <name evidence="1" type="ORF">L3Q82_010870</name>
</gene>
<sequence>MINDVLRDMLNRFIFVYLDDILIFSRSLPEHTQHVRQVLQRLLENQLFVKAEKCEFHVSKFSLDTSPSEPASILPPSCIVGAASWDIETRVQEALKDHPAPNNCPKDRLFVPSNLRSLVLQWIHTSKFSCHPGIRRTLFLLQQRFWWPRMAQDTQEYINACSVCARGKSSHRAPAGFLKPLPIPHRPWSHIAVDFVSGLPPSQGMSPFMAANGFQPPLFPSQEEDTAVPSVQAHLRRCRGVWRAVRAALVRSSTRSQKSANNKLRRPAPDYLPGQKVWLSSRDLPLQVPSRKLAPRYIGPYVVEKIINPSSVRLKLPPSLRIHPTFHVSLLKPFTPSELCPPSDSPPPPQLIDGHPAYSVKEVLDVRRRGRGYQYLVDWEGYGPEERSWISRKLILDNVLLRDFYSKHPDKPGRPPGGVR</sequence>
<dbReference type="Proteomes" id="UP000831701">
    <property type="component" value="Chromosome 13"/>
</dbReference>
<protein>
    <submittedName>
        <fullName evidence="1">Uncharacterized protein</fullName>
    </submittedName>
</protein>
<keyword evidence="2" id="KW-1185">Reference proteome</keyword>
<proteinExistence type="predicted"/>
<reference evidence="1" key="1">
    <citation type="submission" date="2022-04" db="EMBL/GenBank/DDBJ databases">
        <title>Jade perch genome.</title>
        <authorList>
            <person name="Chao B."/>
        </authorList>
    </citation>
    <scope>NUCLEOTIDE SEQUENCE</scope>
    <source>
        <strain evidence="1">CB-2022</strain>
    </source>
</reference>
<comment type="caution">
    <text evidence="1">The sequence shown here is derived from an EMBL/GenBank/DDBJ whole genome shotgun (WGS) entry which is preliminary data.</text>
</comment>
<evidence type="ECO:0000313" key="1">
    <source>
        <dbReference type="EMBL" id="KAI3364041.1"/>
    </source>
</evidence>
<evidence type="ECO:0000313" key="2">
    <source>
        <dbReference type="Proteomes" id="UP000831701"/>
    </source>
</evidence>
<organism evidence="1 2">
    <name type="scientific">Scortum barcoo</name>
    <name type="common">barcoo grunter</name>
    <dbReference type="NCBI Taxonomy" id="214431"/>
    <lineage>
        <taxon>Eukaryota</taxon>
        <taxon>Metazoa</taxon>
        <taxon>Chordata</taxon>
        <taxon>Craniata</taxon>
        <taxon>Vertebrata</taxon>
        <taxon>Euteleostomi</taxon>
        <taxon>Actinopterygii</taxon>
        <taxon>Neopterygii</taxon>
        <taxon>Teleostei</taxon>
        <taxon>Neoteleostei</taxon>
        <taxon>Acanthomorphata</taxon>
        <taxon>Eupercaria</taxon>
        <taxon>Centrarchiformes</taxon>
        <taxon>Terapontoidei</taxon>
        <taxon>Terapontidae</taxon>
        <taxon>Scortum</taxon>
    </lineage>
</organism>